<dbReference type="EMBL" id="CAJZBQ010000010">
    <property type="protein sequence ID" value="CAG9313422.1"/>
    <property type="molecule type" value="Genomic_DNA"/>
</dbReference>
<evidence type="ECO:0000256" key="5">
    <source>
        <dbReference type="ARBA" id="ARBA00022741"/>
    </source>
</evidence>
<dbReference type="PANTHER" id="PTHR24349">
    <property type="entry name" value="SERINE/THREONINE-PROTEIN KINASE"/>
    <property type="match status" value="1"/>
</dbReference>
<keyword evidence="13" id="KW-1185">Reference proteome</keyword>
<evidence type="ECO:0000256" key="3">
    <source>
        <dbReference type="ARBA" id="ARBA00022527"/>
    </source>
</evidence>
<keyword evidence="3" id="KW-0723">Serine/threonine-protein kinase</keyword>
<dbReference type="Gene3D" id="3.30.200.20">
    <property type="entry name" value="Phosphorylase Kinase, domain 1"/>
    <property type="match status" value="1"/>
</dbReference>
<dbReference type="InterPro" id="IPR018247">
    <property type="entry name" value="EF_Hand_1_Ca_BS"/>
</dbReference>
<dbReference type="PROSITE" id="PS50011">
    <property type="entry name" value="PROTEIN_KINASE_DOM"/>
    <property type="match status" value="1"/>
</dbReference>
<evidence type="ECO:0000259" key="10">
    <source>
        <dbReference type="PROSITE" id="PS50011"/>
    </source>
</evidence>
<evidence type="ECO:0008006" key="14">
    <source>
        <dbReference type="Google" id="ProtNLM"/>
    </source>
</evidence>
<dbReference type="AlphaFoldDB" id="A0AAU9IIU5"/>
<sequence length="479" mass="54772">MGCCFSRNSNKLAPAEATDSNLTEPSTSPEKLPIILRNKNQKKFLSKFSILKTYKKKSNGSIYLVKEKKTKKCKIIEEYHKNNKNRSDIINDHLENFQSLDHPNIIKIFQIVETKLKVYFVREYCSGGGLLEKIIKTKQISKNQVAKYIRDILNVVSHCHSQDIAIQDLNPGHILLDSKNENANIKVVVGKVKENNLSKKSITDICYMAPEMFKGEYRKEADVWSCGLILWTLIFGRPPFHGKTRKKVIESINKGLNLTDKAWAEISDELKDLISKMLEKNPEIRISAKDALEHPWIQARSNNQVPDRACAIDVLSRLSKFNAKSHVQKAILDFISYNTALAREEKELKETVKSIDEDGDGKLSPDEIYKAFKILLLGSKEEANSVMVACDNDESGHIKYSEFITGVLQWDKKIHENQLREIFTNYDANGDGILTIEELKECVIGEKGKEWEHFLDDMKVENNHLITADELGTYFQSKF</sequence>
<comment type="subunit">
    <text evidence="2">Monomer.</text>
</comment>
<keyword evidence="8" id="KW-0067">ATP-binding</keyword>
<comment type="cofactor">
    <cofactor evidence="1">
        <name>Mg(2+)</name>
        <dbReference type="ChEBI" id="CHEBI:18420"/>
    </cofactor>
</comment>
<keyword evidence="7" id="KW-0106">Calcium</keyword>
<dbReference type="SMART" id="SM00054">
    <property type="entry name" value="EFh"/>
    <property type="match status" value="4"/>
</dbReference>
<evidence type="ECO:0000256" key="9">
    <source>
        <dbReference type="ARBA" id="ARBA00024334"/>
    </source>
</evidence>
<dbReference type="SUPFAM" id="SSF56112">
    <property type="entry name" value="Protein kinase-like (PK-like)"/>
    <property type="match status" value="1"/>
</dbReference>
<dbReference type="SMART" id="SM00220">
    <property type="entry name" value="S_TKc"/>
    <property type="match status" value="1"/>
</dbReference>
<feature type="domain" description="Protein kinase" evidence="10">
    <location>
        <begin position="48"/>
        <end position="297"/>
    </location>
</feature>
<evidence type="ECO:0000256" key="7">
    <source>
        <dbReference type="ARBA" id="ARBA00022837"/>
    </source>
</evidence>
<dbReference type="PROSITE" id="PS50222">
    <property type="entry name" value="EF_HAND_2"/>
    <property type="match status" value="2"/>
</dbReference>
<dbReference type="InterPro" id="IPR000719">
    <property type="entry name" value="Prot_kinase_dom"/>
</dbReference>
<gene>
    <name evidence="12" type="ORF">BSTOLATCC_MIC8690</name>
</gene>
<comment type="similarity">
    <text evidence="9">Belongs to the protein kinase superfamily. Ser/Thr protein kinase family. CDPK subfamily.</text>
</comment>
<evidence type="ECO:0000256" key="1">
    <source>
        <dbReference type="ARBA" id="ARBA00001946"/>
    </source>
</evidence>
<dbReference type="CDD" id="cd00051">
    <property type="entry name" value="EFh"/>
    <property type="match status" value="1"/>
</dbReference>
<evidence type="ECO:0000256" key="4">
    <source>
        <dbReference type="ARBA" id="ARBA00022679"/>
    </source>
</evidence>
<dbReference type="InterPro" id="IPR011992">
    <property type="entry name" value="EF-hand-dom_pair"/>
</dbReference>
<dbReference type="GO" id="GO:0005524">
    <property type="term" value="F:ATP binding"/>
    <property type="evidence" value="ECO:0007669"/>
    <property type="project" value="UniProtKB-KW"/>
</dbReference>
<dbReference type="Gene3D" id="1.10.238.10">
    <property type="entry name" value="EF-hand"/>
    <property type="match status" value="1"/>
</dbReference>
<accession>A0AAU9IIU5</accession>
<evidence type="ECO:0000259" key="11">
    <source>
        <dbReference type="PROSITE" id="PS50222"/>
    </source>
</evidence>
<keyword evidence="5" id="KW-0547">Nucleotide-binding</keyword>
<reference evidence="12" key="1">
    <citation type="submission" date="2021-09" db="EMBL/GenBank/DDBJ databases">
        <authorList>
            <consortium name="AG Swart"/>
            <person name="Singh M."/>
            <person name="Singh A."/>
            <person name="Seah K."/>
            <person name="Emmerich C."/>
        </authorList>
    </citation>
    <scope>NUCLEOTIDE SEQUENCE</scope>
    <source>
        <strain evidence="12">ATCC30299</strain>
    </source>
</reference>
<keyword evidence="6" id="KW-0418">Kinase</keyword>
<feature type="domain" description="EF-hand" evidence="11">
    <location>
        <begin position="414"/>
        <end position="449"/>
    </location>
</feature>
<dbReference type="GO" id="GO:0004674">
    <property type="term" value="F:protein serine/threonine kinase activity"/>
    <property type="evidence" value="ECO:0007669"/>
    <property type="project" value="UniProtKB-KW"/>
</dbReference>
<dbReference type="Pfam" id="PF13499">
    <property type="entry name" value="EF-hand_7"/>
    <property type="match status" value="1"/>
</dbReference>
<evidence type="ECO:0000256" key="2">
    <source>
        <dbReference type="ARBA" id="ARBA00011245"/>
    </source>
</evidence>
<name>A0AAU9IIU5_9CILI</name>
<dbReference type="GO" id="GO:0005509">
    <property type="term" value="F:calcium ion binding"/>
    <property type="evidence" value="ECO:0007669"/>
    <property type="project" value="InterPro"/>
</dbReference>
<protein>
    <recommendedName>
        <fullName evidence="14">Calcium-dependent protein kinase</fullName>
    </recommendedName>
</protein>
<keyword evidence="4" id="KW-0808">Transferase</keyword>
<dbReference type="Proteomes" id="UP001162131">
    <property type="component" value="Unassembled WGS sequence"/>
</dbReference>
<evidence type="ECO:0000256" key="6">
    <source>
        <dbReference type="ARBA" id="ARBA00022777"/>
    </source>
</evidence>
<dbReference type="InterPro" id="IPR050205">
    <property type="entry name" value="CDPK_Ser/Thr_kinases"/>
</dbReference>
<dbReference type="SUPFAM" id="SSF47473">
    <property type="entry name" value="EF-hand"/>
    <property type="match status" value="1"/>
</dbReference>
<dbReference type="FunFam" id="1.10.510.10:FF:000571">
    <property type="entry name" value="Maternal embryonic leucine zipper kinase"/>
    <property type="match status" value="1"/>
</dbReference>
<evidence type="ECO:0000313" key="13">
    <source>
        <dbReference type="Proteomes" id="UP001162131"/>
    </source>
</evidence>
<dbReference type="PROSITE" id="PS00018">
    <property type="entry name" value="EF_HAND_1"/>
    <property type="match status" value="2"/>
</dbReference>
<dbReference type="InterPro" id="IPR002048">
    <property type="entry name" value="EF_hand_dom"/>
</dbReference>
<evidence type="ECO:0000313" key="12">
    <source>
        <dbReference type="EMBL" id="CAG9313422.1"/>
    </source>
</evidence>
<dbReference type="Gene3D" id="1.10.510.10">
    <property type="entry name" value="Transferase(Phosphotransferase) domain 1"/>
    <property type="match status" value="1"/>
</dbReference>
<feature type="domain" description="EF-hand" evidence="11">
    <location>
        <begin position="343"/>
        <end position="378"/>
    </location>
</feature>
<organism evidence="12 13">
    <name type="scientific">Blepharisma stoltei</name>
    <dbReference type="NCBI Taxonomy" id="1481888"/>
    <lineage>
        <taxon>Eukaryota</taxon>
        <taxon>Sar</taxon>
        <taxon>Alveolata</taxon>
        <taxon>Ciliophora</taxon>
        <taxon>Postciliodesmatophora</taxon>
        <taxon>Heterotrichea</taxon>
        <taxon>Heterotrichida</taxon>
        <taxon>Blepharismidae</taxon>
        <taxon>Blepharisma</taxon>
    </lineage>
</organism>
<dbReference type="Pfam" id="PF13202">
    <property type="entry name" value="EF-hand_5"/>
    <property type="match status" value="1"/>
</dbReference>
<dbReference type="InterPro" id="IPR011009">
    <property type="entry name" value="Kinase-like_dom_sf"/>
</dbReference>
<dbReference type="Pfam" id="PF00069">
    <property type="entry name" value="Pkinase"/>
    <property type="match status" value="1"/>
</dbReference>
<evidence type="ECO:0000256" key="8">
    <source>
        <dbReference type="ARBA" id="ARBA00022840"/>
    </source>
</evidence>
<proteinExistence type="inferred from homology"/>
<comment type="caution">
    <text evidence="12">The sequence shown here is derived from an EMBL/GenBank/DDBJ whole genome shotgun (WGS) entry which is preliminary data.</text>
</comment>